<evidence type="ECO:0000256" key="2">
    <source>
        <dbReference type="SAM" id="Phobius"/>
    </source>
</evidence>
<evidence type="ECO:0000313" key="3">
    <source>
        <dbReference type="EMBL" id="TKG70421.1"/>
    </source>
</evidence>
<feature type="transmembrane region" description="Helical" evidence="2">
    <location>
        <begin position="264"/>
        <end position="285"/>
    </location>
</feature>
<dbReference type="RefSeq" id="WP_112274413.1">
    <property type="nucleotide sequence ID" value="NZ_SWMS01000008.1"/>
</dbReference>
<feature type="transmembrane region" description="Helical" evidence="2">
    <location>
        <begin position="167"/>
        <end position="187"/>
    </location>
</feature>
<feature type="transmembrane region" description="Helical" evidence="2">
    <location>
        <begin position="235"/>
        <end position="258"/>
    </location>
</feature>
<feature type="transmembrane region" description="Helical" evidence="2">
    <location>
        <begin position="81"/>
        <end position="100"/>
    </location>
</feature>
<feature type="transmembrane region" description="Helical" evidence="2">
    <location>
        <begin position="6"/>
        <end position="22"/>
    </location>
</feature>
<evidence type="ECO:0008006" key="5">
    <source>
        <dbReference type="Google" id="ProtNLM"/>
    </source>
</evidence>
<proteinExistence type="predicted"/>
<evidence type="ECO:0000256" key="1">
    <source>
        <dbReference type="SAM" id="MobiDB-lite"/>
    </source>
</evidence>
<dbReference type="PANTHER" id="PTHR40761:SF1">
    <property type="entry name" value="CONSERVED INTEGRAL MEMBRANE ALANINE VALINE AND LEUCINE RICH PROTEIN-RELATED"/>
    <property type="match status" value="1"/>
</dbReference>
<name>A0ABY2S5D1_9PSEU</name>
<accession>A0ABY2S5D1</accession>
<comment type="caution">
    <text evidence="3">The sequence shown here is derived from an EMBL/GenBank/DDBJ whole genome shotgun (WGS) entry which is preliminary data.</text>
</comment>
<keyword evidence="2" id="KW-1133">Transmembrane helix</keyword>
<keyword evidence="2" id="KW-0472">Membrane</keyword>
<dbReference type="InterPro" id="IPR037185">
    <property type="entry name" value="EmrE-like"/>
</dbReference>
<reference evidence="3 4" key="1">
    <citation type="journal article" date="2015" name="Antonie Van Leeuwenhoek">
        <title>Prauserella endophytica sp. nov., an endophytic actinobacterium isolated from Tamarix taklamakanensis.</title>
        <authorList>
            <person name="Liu J.M."/>
            <person name="Habden X."/>
            <person name="Guo L."/>
            <person name="Tuo L."/>
            <person name="Jiang Z.K."/>
            <person name="Liu S.W."/>
            <person name="Liu X.F."/>
            <person name="Chen L."/>
            <person name="Li R.F."/>
            <person name="Zhang Y.Q."/>
            <person name="Sun C.H."/>
        </authorList>
    </citation>
    <scope>NUCLEOTIDE SEQUENCE [LARGE SCALE GENOMIC DNA]</scope>
    <source>
        <strain evidence="3 4">CGMCC 4.7182</strain>
    </source>
</reference>
<sequence>MLAPVFLGFGAAFFFAASAALQRRAVLRAADSDTEHRASRHQIPVVWLVRRLLRQRLWLIGWATNLLGFFCQAIALHLGSIALVQPLLVTQLLFALPMASAAIRKWPPLRDWLAALAVSGGVALILTVEGAAPLEGTPNRDRLLIAVLIAAATVVTLVQLAQRGGPLFYGGLIAASAGICYAISAAMMKLTADSLIAEGVLATALDWPGYVLAASTLCGLLLGQQAYGSGSLPEAIAIMSIVNPGASYALGLLAFHAHLSTAPAALAATAGAALLLIIGVIGLAHSPTVREETSRTTTRGIYPARGKVSRTAATRAPNHGSDTCPQE</sequence>
<gene>
    <name evidence="3" type="ORF">FCN18_16090</name>
</gene>
<dbReference type="SUPFAM" id="SSF103481">
    <property type="entry name" value="Multidrug resistance efflux transporter EmrE"/>
    <property type="match status" value="1"/>
</dbReference>
<feature type="transmembrane region" description="Helical" evidence="2">
    <location>
        <begin position="207"/>
        <end position="223"/>
    </location>
</feature>
<feature type="transmembrane region" description="Helical" evidence="2">
    <location>
        <begin position="57"/>
        <end position="75"/>
    </location>
</feature>
<dbReference type="PANTHER" id="PTHR40761">
    <property type="entry name" value="CONSERVED INTEGRAL MEMBRANE ALANINE VALINE AND LEUCINE RICH PROTEIN-RELATED"/>
    <property type="match status" value="1"/>
</dbReference>
<keyword evidence="4" id="KW-1185">Reference proteome</keyword>
<dbReference type="EMBL" id="SWMS01000008">
    <property type="protein sequence ID" value="TKG70421.1"/>
    <property type="molecule type" value="Genomic_DNA"/>
</dbReference>
<dbReference type="NCBIfam" id="NF038012">
    <property type="entry name" value="DMT_1"/>
    <property type="match status" value="1"/>
</dbReference>
<feature type="region of interest" description="Disordered" evidence="1">
    <location>
        <begin position="289"/>
        <end position="327"/>
    </location>
</feature>
<feature type="transmembrane region" description="Helical" evidence="2">
    <location>
        <begin position="112"/>
        <end position="131"/>
    </location>
</feature>
<keyword evidence="2" id="KW-0812">Transmembrane</keyword>
<protein>
    <recommendedName>
        <fullName evidence="5">DMT family transporter</fullName>
    </recommendedName>
</protein>
<evidence type="ECO:0000313" key="4">
    <source>
        <dbReference type="Proteomes" id="UP000309992"/>
    </source>
</evidence>
<organism evidence="3 4">
    <name type="scientific">Prauserella endophytica</name>
    <dbReference type="NCBI Taxonomy" id="1592324"/>
    <lineage>
        <taxon>Bacteria</taxon>
        <taxon>Bacillati</taxon>
        <taxon>Actinomycetota</taxon>
        <taxon>Actinomycetes</taxon>
        <taxon>Pseudonocardiales</taxon>
        <taxon>Pseudonocardiaceae</taxon>
        <taxon>Prauserella</taxon>
        <taxon>Prauserella coralliicola group</taxon>
    </lineage>
</organism>
<feature type="transmembrane region" description="Helical" evidence="2">
    <location>
        <begin position="143"/>
        <end position="160"/>
    </location>
</feature>
<dbReference type="Proteomes" id="UP000309992">
    <property type="component" value="Unassembled WGS sequence"/>
</dbReference>